<dbReference type="Pfam" id="PF01479">
    <property type="entry name" value="S4"/>
    <property type="match status" value="1"/>
</dbReference>
<dbReference type="RefSeq" id="XP_007289484.1">
    <property type="nucleotide sequence ID" value="XM_007289422.1"/>
</dbReference>
<dbReference type="HOGENOM" id="CLU_026386_1_0_1"/>
<dbReference type="InterPro" id="IPR036986">
    <property type="entry name" value="S4_RNA-bd_sf"/>
</dbReference>
<evidence type="ECO:0000256" key="3">
    <source>
        <dbReference type="ARBA" id="ARBA00022884"/>
    </source>
</evidence>
<dbReference type="KEGG" id="mbe:MBM_01595"/>
<dbReference type="STRING" id="1072389.K1XFU5"/>
<evidence type="ECO:0000256" key="7">
    <source>
        <dbReference type="SAM" id="MobiDB-lite"/>
    </source>
</evidence>
<feature type="domain" description="RNA-binding S4" evidence="8">
    <location>
        <begin position="126"/>
        <end position="186"/>
    </location>
</feature>
<evidence type="ECO:0000256" key="5">
    <source>
        <dbReference type="ARBA" id="ARBA00023274"/>
    </source>
</evidence>
<dbReference type="PANTHER" id="PTHR11831:SF4">
    <property type="entry name" value="SMALL RIBOSOMAL SUBUNIT PROTEIN US4M"/>
    <property type="match status" value="1"/>
</dbReference>
<keyword evidence="10" id="KW-1185">Reference proteome</keyword>
<reference evidence="9 10" key="1">
    <citation type="journal article" date="2012" name="BMC Genomics">
        <title>Sequencing the genome of Marssonina brunnea reveals fungus-poplar co-evolution.</title>
        <authorList>
            <person name="Zhu S."/>
            <person name="Cao Y.-Z."/>
            <person name="Jiang C."/>
            <person name="Tan B.-Y."/>
            <person name="Wang Z."/>
            <person name="Feng S."/>
            <person name="Zhang L."/>
            <person name="Su X.-H."/>
            <person name="Brejova B."/>
            <person name="Vinar T."/>
            <person name="Xu M."/>
            <person name="Wang M.-X."/>
            <person name="Zhang S.-G."/>
            <person name="Huang M.-R."/>
            <person name="Wu R."/>
            <person name="Zhou Y."/>
        </authorList>
    </citation>
    <scope>NUCLEOTIDE SEQUENCE [LARGE SCALE GENOMIC DNA]</scope>
    <source>
        <strain evidence="9 10">MB_m1</strain>
    </source>
</reference>
<dbReference type="EMBL" id="JH921430">
    <property type="protein sequence ID" value="EKD19643.1"/>
    <property type="molecule type" value="Genomic_DNA"/>
</dbReference>
<feature type="region of interest" description="Disordered" evidence="7">
    <location>
        <begin position="235"/>
        <end position="256"/>
    </location>
</feature>
<keyword evidence="5" id="KW-0687">Ribonucleoprotein</keyword>
<dbReference type="InterPro" id="IPR022801">
    <property type="entry name" value="Ribosomal_uS4"/>
</dbReference>
<dbReference type="SUPFAM" id="SSF55174">
    <property type="entry name" value="Alpha-L RNA-binding motif"/>
    <property type="match status" value="1"/>
</dbReference>
<evidence type="ECO:0000256" key="1">
    <source>
        <dbReference type="ARBA" id="ARBA00007465"/>
    </source>
</evidence>
<dbReference type="SMART" id="SM00363">
    <property type="entry name" value="S4"/>
    <property type="match status" value="1"/>
</dbReference>
<dbReference type="CDD" id="cd00165">
    <property type="entry name" value="S4"/>
    <property type="match status" value="1"/>
</dbReference>
<organism evidence="9 10">
    <name type="scientific">Marssonina brunnea f. sp. multigermtubi (strain MB_m1)</name>
    <name type="common">Marssonina leaf spot fungus</name>
    <dbReference type="NCBI Taxonomy" id="1072389"/>
    <lineage>
        <taxon>Eukaryota</taxon>
        <taxon>Fungi</taxon>
        <taxon>Dikarya</taxon>
        <taxon>Ascomycota</taxon>
        <taxon>Pezizomycotina</taxon>
        <taxon>Leotiomycetes</taxon>
        <taxon>Helotiales</taxon>
        <taxon>Drepanopezizaceae</taxon>
        <taxon>Drepanopeziza</taxon>
    </lineage>
</organism>
<evidence type="ECO:0000259" key="8">
    <source>
        <dbReference type="SMART" id="SM00363"/>
    </source>
</evidence>
<dbReference type="Proteomes" id="UP000006753">
    <property type="component" value="Unassembled WGS sequence"/>
</dbReference>
<dbReference type="GO" id="GO:0005763">
    <property type="term" value="C:mitochondrial small ribosomal subunit"/>
    <property type="evidence" value="ECO:0007669"/>
    <property type="project" value="TreeGrafter"/>
</dbReference>
<keyword evidence="2" id="KW-0699">rRNA-binding</keyword>
<sequence>MARKRFHGLKKVKIRASWSKFNLYNLSRWRPMNTSYNTFYQQKWLGKSMTRAYHGEQIREKQWQRMFSPHLNSVVPMDPRYLAENDGSELAAGRGSGKEEPLDPKNLQLGKNLIPYMHMTYAPIERRLDMAVWRALFASSARQARQFVVHGKVKVNGKKMPYPGYLLNPGDLFQVEPDSVMFATGAPKDITQRREGRILRKSSARVNITMEKFRAQQLERKAASRAERAAKIAEAEAAGDVSISKPKPNRSNQEDNLVLRHQRLADTTELLKQADRLQKNRRKPISGKQKQVLRALVKKVKVYRANVFGLSIDKLEQQRREIAAEWKEARTHSAEQARRERKRERARERKKNNPPPPKPDEPEDPDRPAKPTYDERISKQRRLDAAERIARIEEQLHDPTKPYATPWRPRPYMSAFAFVPRYLEVNHKICSAVYLRDPVARPGLTEVPSPFNAETMQLAFTWYLRRR</sequence>
<keyword evidence="3 6" id="KW-0694">RNA-binding</keyword>
<dbReference type="OrthoDB" id="3356781at2759"/>
<evidence type="ECO:0000256" key="2">
    <source>
        <dbReference type="ARBA" id="ARBA00022730"/>
    </source>
</evidence>
<dbReference type="GeneID" id="18757530"/>
<dbReference type="GO" id="GO:0003735">
    <property type="term" value="F:structural constituent of ribosome"/>
    <property type="evidence" value="ECO:0007669"/>
    <property type="project" value="TreeGrafter"/>
</dbReference>
<dbReference type="PROSITE" id="PS50889">
    <property type="entry name" value="S4"/>
    <property type="match status" value="1"/>
</dbReference>
<feature type="compositionally biased region" description="Basic and acidic residues" evidence="7">
    <location>
        <begin position="365"/>
        <end position="381"/>
    </location>
</feature>
<dbReference type="InterPro" id="IPR002942">
    <property type="entry name" value="S4_RNA-bd"/>
</dbReference>
<feature type="compositionally biased region" description="Basic and acidic residues" evidence="7">
    <location>
        <begin position="327"/>
        <end position="347"/>
    </location>
</feature>
<dbReference type="FunCoup" id="K1XFU5">
    <property type="interactions" value="102"/>
</dbReference>
<evidence type="ECO:0000313" key="10">
    <source>
        <dbReference type="Proteomes" id="UP000006753"/>
    </source>
</evidence>
<evidence type="ECO:0000256" key="6">
    <source>
        <dbReference type="PROSITE-ProRule" id="PRU00182"/>
    </source>
</evidence>
<dbReference type="OMA" id="GDMFQVE"/>
<protein>
    <submittedName>
        <fullName evidence="9">30S ribosomal subunit S4</fullName>
    </submittedName>
</protein>
<dbReference type="PANTHER" id="PTHR11831">
    <property type="entry name" value="30S 40S RIBOSOMAL PROTEIN"/>
    <property type="match status" value="1"/>
</dbReference>
<comment type="similarity">
    <text evidence="1">Belongs to the universal ribosomal protein uS4 family.</text>
</comment>
<dbReference type="GO" id="GO:0042274">
    <property type="term" value="P:ribosomal small subunit biogenesis"/>
    <property type="evidence" value="ECO:0007669"/>
    <property type="project" value="TreeGrafter"/>
</dbReference>
<dbReference type="GO" id="GO:0019843">
    <property type="term" value="F:rRNA binding"/>
    <property type="evidence" value="ECO:0007669"/>
    <property type="project" value="UniProtKB-KW"/>
</dbReference>
<dbReference type="AlphaFoldDB" id="K1XFU5"/>
<evidence type="ECO:0000313" key="9">
    <source>
        <dbReference type="EMBL" id="EKD19643.1"/>
    </source>
</evidence>
<evidence type="ECO:0000256" key="4">
    <source>
        <dbReference type="ARBA" id="ARBA00022980"/>
    </source>
</evidence>
<gene>
    <name evidence="9" type="ORF">MBM_01595</name>
</gene>
<proteinExistence type="inferred from homology"/>
<name>K1XFU5_MARBU</name>
<dbReference type="Gene3D" id="3.10.290.10">
    <property type="entry name" value="RNA-binding S4 domain"/>
    <property type="match status" value="1"/>
</dbReference>
<feature type="region of interest" description="Disordered" evidence="7">
    <location>
        <begin position="327"/>
        <end position="381"/>
    </location>
</feature>
<dbReference type="eggNOG" id="ENOG502QTS9">
    <property type="taxonomic scope" value="Eukaryota"/>
</dbReference>
<accession>K1XFU5</accession>
<keyword evidence="4" id="KW-0689">Ribosomal protein</keyword>
<dbReference type="InParanoid" id="K1XFU5"/>